<proteinExistence type="predicted"/>
<name>A0A8S5U671_9CAUD</name>
<reference evidence="1" key="1">
    <citation type="journal article" date="2021" name="Proc. Natl. Acad. Sci. U.S.A.">
        <title>A Catalog of Tens of Thousands of Viruses from Human Metagenomes Reveals Hidden Associations with Chronic Diseases.</title>
        <authorList>
            <person name="Tisza M.J."/>
            <person name="Buck C.B."/>
        </authorList>
    </citation>
    <scope>NUCLEOTIDE SEQUENCE</scope>
    <source>
        <strain evidence="1">CtwHj1</strain>
    </source>
</reference>
<accession>A0A8S5U671</accession>
<evidence type="ECO:0000313" key="1">
    <source>
        <dbReference type="EMBL" id="DAF89951.1"/>
    </source>
</evidence>
<sequence>MTFPTGKFIFLRRRAASASTLTAPADSESLSKPSFRLGLNQIQPRQCS</sequence>
<protein>
    <submittedName>
        <fullName evidence="1">Uncharacterized protein</fullName>
    </submittedName>
</protein>
<dbReference type="EMBL" id="BK016018">
    <property type="protein sequence ID" value="DAF89951.1"/>
    <property type="molecule type" value="Genomic_DNA"/>
</dbReference>
<organism evidence="1">
    <name type="scientific">Siphoviridae sp. ctwHj1</name>
    <dbReference type="NCBI Taxonomy" id="2825727"/>
    <lineage>
        <taxon>Viruses</taxon>
        <taxon>Duplodnaviria</taxon>
        <taxon>Heunggongvirae</taxon>
        <taxon>Uroviricota</taxon>
        <taxon>Caudoviricetes</taxon>
    </lineage>
</organism>